<dbReference type="Proteomes" id="UP001464555">
    <property type="component" value="Unassembled WGS sequence"/>
</dbReference>
<dbReference type="EMBL" id="JBBYHR010000016">
    <property type="protein sequence ID" value="MEL1246393.1"/>
    <property type="molecule type" value="Genomic_DNA"/>
</dbReference>
<evidence type="ECO:0000313" key="2">
    <source>
        <dbReference type="Proteomes" id="UP001464555"/>
    </source>
</evidence>
<proteinExistence type="predicted"/>
<dbReference type="RefSeq" id="WP_341698686.1">
    <property type="nucleotide sequence ID" value="NZ_JBBYHR010000016.1"/>
</dbReference>
<comment type="caution">
    <text evidence="1">The sequence shown here is derived from an EMBL/GenBank/DDBJ whole genome shotgun (WGS) entry which is preliminary data.</text>
</comment>
<keyword evidence="2" id="KW-1185">Reference proteome</keyword>
<organism evidence="1 2">
    <name type="scientific">Flavobacterium arundinis</name>
    <dbReference type="NCBI Taxonomy" id="3139143"/>
    <lineage>
        <taxon>Bacteria</taxon>
        <taxon>Pseudomonadati</taxon>
        <taxon>Bacteroidota</taxon>
        <taxon>Flavobacteriia</taxon>
        <taxon>Flavobacteriales</taxon>
        <taxon>Flavobacteriaceae</taxon>
        <taxon>Flavobacterium</taxon>
    </lineage>
</organism>
<sequence length="136" mass="15868">MNLDDIHILAETQNLVVGHIYERAYIIRKDSNLIEEIGSLYGDTQCGLIDVNDNWCIVAGDSVLIWMQGKTTHLTNPNLRWVTKMRQADNKTIQLLTDPWSDNPAIWKLDVYTLKTSKISEFNHMKNQPYTDRFEW</sequence>
<gene>
    <name evidence="1" type="ORF">AAEO56_19120</name>
</gene>
<reference evidence="1 2" key="1">
    <citation type="submission" date="2024-04" db="EMBL/GenBank/DDBJ databases">
        <title>Flavobacterium sp. DGU11 16S ribosomal RNA gene Genome sequencing and assembly.</title>
        <authorList>
            <person name="Park S."/>
        </authorList>
    </citation>
    <scope>NUCLEOTIDE SEQUENCE [LARGE SCALE GENOMIC DNA]</scope>
    <source>
        <strain evidence="1 2">DGU11</strain>
    </source>
</reference>
<protein>
    <submittedName>
        <fullName evidence="1">Uncharacterized protein</fullName>
    </submittedName>
</protein>
<evidence type="ECO:0000313" key="1">
    <source>
        <dbReference type="EMBL" id="MEL1246393.1"/>
    </source>
</evidence>
<name>A0ABU9I1U8_9FLAO</name>
<accession>A0ABU9I1U8</accession>